<dbReference type="InterPro" id="IPR004147">
    <property type="entry name" value="ABC1_dom"/>
</dbReference>
<evidence type="ECO:0000313" key="3">
    <source>
        <dbReference type="EMBL" id="THU59207.1"/>
    </source>
</evidence>
<feature type="domain" description="ABC1 atypical kinase-like" evidence="2">
    <location>
        <begin position="531"/>
        <end position="593"/>
    </location>
</feature>
<gene>
    <name evidence="3" type="ORF">C4D60_Mb03t22540</name>
</gene>
<dbReference type="GO" id="GO:1901031">
    <property type="term" value="P:regulation of response to reactive oxygen species"/>
    <property type="evidence" value="ECO:0007669"/>
    <property type="project" value="TreeGrafter"/>
</dbReference>
<dbReference type="GO" id="GO:0046467">
    <property type="term" value="P:membrane lipid biosynthetic process"/>
    <property type="evidence" value="ECO:0007669"/>
    <property type="project" value="TreeGrafter"/>
</dbReference>
<dbReference type="InterPro" id="IPR050154">
    <property type="entry name" value="UbiB_kinase"/>
</dbReference>
<proteinExistence type="inferred from homology"/>
<dbReference type="STRING" id="52838.A0A4S8JBS1"/>
<comment type="caution">
    <text evidence="3">The sequence shown here is derived from an EMBL/GenBank/DDBJ whole genome shotgun (WGS) entry which is preliminary data.</text>
</comment>
<dbReference type="SUPFAM" id="SSF56112">
    <property type="entry name" value="Protein kinase-like (PK-like)"/>
    <property type="match status" value="2"/>
</dbReference>
<dbReference type="GO" id="GO:0016020">
    <property type="term" value="C:membrane"/>
    <property type="evidence" value="ECO:0007669"/>
    <property type="project" value="GOC"/>
</dbReference>
<accession>A0A4S8JBS1</accession>
<dbReference type="CDD" id="cd05121">
    <property type="entry name" value="ABC1_ADCK3-like"/>
    <property type="match status" value="1"/>
</dbReference>
<name>A0A4S8JBS1_MUSBA</name>
<evidence type="ECO:0000313" key="4">
    <source>
        <dbReference type="Proteomes" id="UP000317650"/>
    </source>
</evidence>
<comment type="similarity">
    <text evidence="1">Belongs to the protein kinase superfamily. ADCK protein kinase family.</text>
</comment>
<keyword evidence="4" id="KW-1185">Reference proteome</keyword>
<dbReference type="Proteomes" id="UP000317650">
    <property type="component" value="Chromosome 3"/>
</dbReference>
<reference evidence="3 4" key="1">
    <citation type="journal article" date="2019" name="Nat. Plants">
        <title>Genome sequencing of Musa balbisiana reveals subgenome evolution and function divergence in polyploid bananas.</title>
        <authorList>
            <person name="Yao X."/>
        </authorList>
    </citation>
    <scope>NUCLEOTIDE SEQUENCE [LARGE SCALE GENOMIC DNA]</scope>
    <source>
        <strain evidence="4">cv. DH-PKW</strain>
        <tissue evidence="3">Leaves</tissue>
    </source>
</reference>
<dbReference type="AlphaFoldDB" id="A0A4S8JBS1"/>
<dbReference type="PANTHER" id="PTHR10566:SF113">
    <property type="entry name" value="PROTEIN ACTIVITY OF BC1 COMPLEX KINASE 7, CHLOROPLASTIC"/>
    <property type="match status" value="1"/>
</dbReference>
<evidence type="ECO:0000256" key="1">
    <source>
        <dbReference type="ARBA" id="ARBA00009670"/>
    </source>
</evidence>
<dbReference type="PANTHER" id="PTHR10566">
    <property type="entry name" value="CHAPERONE-ACTIVITY OF BC1 COMPLEX CABC1 -RELATED"/>
    <property type="match status" value="1"/>
</dbReference>
<evidence type="ECO:0000259" key="2">
    <source>
        <dbReference type="Pfam" id="PF03109"/>
    </source>
</evidence>
<protein>
    <recommendedName>
        <fullName evidence="2">ABC1 atypical kinase-like domain-containing protein</fullName>
    </recommendedName>
</protein>
<dbReference type="InterPro" id="IPR011009">
    <property type="entry name" value="Kinase-like_dom_sf"/>
</dbReference>
<dbReference type="Pfam" id="PF03109">
    <property type="entry name" value="ABC1"/>
    <property type="match status" value="2"/>
</dbReference>
<organism evidence="3 4">
    <name type="scientific">Musa balbisiana</name>
    <name type="common">Banana</name>
    <dbReference type="NCBI Taxonomy" id="52838"/>
    <lineage>
        <taxon>Eukaryota</taxon>
        <taxon>Viridiplantae</taxon>
        <taxon>Streptophyta</taxon>
        <taxon>Embryophyta</taxon>
        <taxon>Tracheophyta</taxon>
        <taxon>Spermatophyta</taxon>
        <taxon>Magnoliopsida</taxon>
        <taxon>Liliopsida</taxon>
        <taxon>Zingiberales</taxon>
        <taxon>Musaceae</taxon>
        <taxon>Musa</taxon>
    </lineage>
</organism>
<dbReference type="EMBL" id="PYDT01000006">
    <property type="protein sequence ID" value="THU59207.1"/>
    <property type="molecule type" value="Genomic_DNA"/>
</dbReference>
<feature type="domain" description="ABC1 atypical kinase-like" evidence="2">
    <location>
        <begin position="239"/>
        <end position="440"/>
    </location>
</feature>
<sequence length="812" mass="92435">MMAVLASNGYCRQYLETFDKRRAVQDFTFSGTVSDCKSPYFATAPADCPATKRLPRILAQARQTEFESLVTDTSANKMVPTKDLVRKRVPSHQKPVPINGSKMVVIGAGTSKRDSTSDLVRTKKNIAPKEITFTDEVKVLPLDEGFSWANDNYNYWQRTMDIWNFVISLRIRVLFDNGKWAYIDGFTEEKQKIRRRKTASWLREKALQLGPTFIKLGQQFSTRSDIIPGEFVDELAKLQVHRAVLHSGERVVVKVQRPGLKKLFDIDFRNLRLIAEYFQRSETFGGPTRDWLDIYDECSRILYQEIDCINEGKNADRFRRDFRNIKWVRVPIIYWDYTSRKVLTLEYVPGTKINNLDQIDAKGYSRSRIATRAVESYLMQILKAGFFHADPHPGNIAIAMDESLIYYDFGMMGEIKSFTRERLLQLFYAVYEKDVNKVVRCLIELEALQPTGDLSSVRRSINFVLDDILSQTTDHQQTVAVIGEDLFAIATDQPFRFPSTFTFVLRAFMTLEGIGYLLDPKFSFAKIAAPYAQILKAGFFHADPHPGNIAIAMDESLIYYDFGMMGEIKSFTRERLLQLFYAVYEKDVNKVVRCLIELEALQPTGDLSSVRRSINFVLDDILSQTTDHQQTVAVIGEVGCITVPLSIHLTFVLRAFMTLEGIGYLLDPKFSFAKIAAPYAQELLDIRQKQPGGTELVEGIRKQANDARDLTISMPYRIQRIEEFVGQLESGDLKLRVRVLESERSARRASVLQMATMYFALSGTLLNVGVTLGSQGQQAIANGSFIGAGIFLALAFKSMREVKSLEKIEKMM</sequence>